<evidence type="ECO:0000313" key="4">
    <source>
        <dbReference type="Proteomes" id="UP000002640"/>
    </source>
</evidence>
<dbReference type="EMBL" id="JH159153">
    <property type="protein sequence ID" value="EGZ21871.1"/>
    <property type="molecule type" value="Genomic_DNA"/>
</dbReference>
<keyword evidence="2" id="KW-0812">Transmembrane</keyword>
<dbReference type="Proteomes" id="UP000002640">
    <property type="component" value="Unassembled WGS sequence"/>
</dbReference>
<sequence>MANMYAALARYQERYAPVELLPAYCGAGVCCVLVWVISMPLRNVGWAFGAQVWRVACLNGSLCNACLCQYNAVLLNREEERYGDYGPMLHKWWFAAYSTFYANLPDLGTRRRRALEGFHVAWIVTKFVISLAFFAPMAAFYLLEFALLGTVGVAVALKDTDEFSPTGMIILGLKDLRARAAERDRSEKESLQQLRGSDTAEDQTTDADAVDGVEVTIDEEVPPCAPAAISAEFRAAEERSTLLRLELARHPEVRRGR</sequence>
<feature type="transmembrane region" description="Helical" evidence="2">
    <location>
        <begin position="20"/>
        <end position="38"/>
    </location>
</feature>
<dbReference type="KEGG" id="psoj:PHYSODRAFT_345757"/>
<keyword evidence="4" id="KW-1185">Reference proteome</keyword>
<evidence type="ECO:0000256" key="2">
    <source>
        <dbReference type="SAM" id="Phobius"/>
    </source>
</evidence>
<dbReference type="GeneID" id="20648733"/>
<name>G4Z8F1_PHYSP</name>
<protein>
    <submittedName>
        <fullName evidence="3">Uncharacterized protein</fullName>
    </submittedName>
</protein>
<dbReference type="RefSeq" id="XP_009524588.1">
    <property type="nucleotide sequence ID" value="XM_009526293.1"/>
</dbReference>
<evidence type="ECO:0000313" key="3">
    <source>
        <dbReference type="EMBL" id="EGZ21871.1"/>
    </source>
</evidence>
<evidence type="ECO:0000256" key="1">
    <source>
        <dbReference type="SAM" id="MobiDB-lite"/>
    </source>
</evidence>
<keyword evidence="2" id="KW-0472">Membrane</keyword>
<organism evidence="3 4">
    <name type="scientific">Phytophthora sojae (strain P6497)</name>
    <name type="common">Soybean stem and root rot agent</name>
    <name type="synonym">Phytophthora megasperma f. sp. glycines</name>
    <dbReference type="NCBI Taxonomy" id="1094619"/>
    <lineage>
        <taxon>Eukaryota</taxon>
        <taxon>Sar</taxon>
        <taxon>Stramenopiles</taxon>
        <taxon>Oomycota</taxon>
        <taxon>Peronosporomycetes</taxon>
        <taxon>Peronosporales</taxon>
        <taxon>Peronosporaceae</taxon>
        <taxon>Phytophthora</taxon>
    </lineage>
</organism>
<feature type="region of interest" description="Disordered" evidence="1">
    <location>
        <begin position="185"/>
        <end position="208"/>
    </location>
</feature>
<accession>G4Z8F1</accession>
<feature type="compositionally biased region" description="Acidic residues" evidence="1">
    <location>
        <begin position="199"/>
        <end position="208"/>
    </location>
</feature>
<proteinExistence type="predicted"/>
<gene>
    <name evidence="3" type="ORF">PHYSODRAFT_345757</name>
</gene>
<feature type="transmembrane region" description="Helical" evidence="2">
    <location>
        <begin position="120"/>
        <end position="143"/>
    </location>
</feature>
<dbReference type="InParanoid" id="G4Z8F1"/>
<dbReference type="AlphaFoldDB" id="G4Z8F1"/>
<reference evidence="3 4" key="1">
    <citation type="journal article" date="2006" name="Science">
        <title>Phytophthora genome sequences uncover evolutionary origins and mechanisms of pathogenesis.</title>
        <authorList>
            <person name="Tyler B.M."/>
            <person name="Tripathy S."/>
            <person name="Zhang X."/>
            <person name="Dehal P."/>
            <person name="Jiang R.H."/>
            <person name="Aerts A."/>
            <person name="Arredondo F.D."/>
            <person name="Baxter L."/>
            <person name="Bensasson D."/>
            <person name="Beynon J.L."/>
            <person name="Chapman J."/>
            <person name="Damasceno C.M."/>
            <person name="Dorrance A.E."/>
            <person name="Dou D."/>
            <person name="Dickerman A.W."/>
            <person name="Dubchak I.L."/>
            <person name="Garbelotto M."/>
            <person name="Gijzen M."/>
            <person name="Gordon S.G."/>
            <person name="Govers F."/>
            <person name="Grunwald N.J."/>
            <person name="Huang W."/>
            <person name="Ivors K.L."/>
            <person name="Jones R.W."/>
            <person name="Kamoun S."/>
            <person name="Krampis K."/>
            <person name="Lamour K.H."/>
            <person name="Lee M.K."/>
            <person name="McDonald W.H."/>
            <person name="Medina M."/>
            <person name="Meijer H.J."/>
            <person name="Nordberg E.K."/>
            <person name="Maclean D.J."/>
            <person name="Ospina-Giraldo M.D."/>
            <person name="Morris P.F."/>
            <person name="Phuntumart V."/>
            <person name="Putnam N.H."/>
            <person name="Rash S."/>
            <person name="Rose J.K."/>
            <person name="Sakihama Y."/>
            <person name="Salamov A.A."/>
            <person name="Savidor A."/>
            <person name="Scheuring C.F."/>
            <person name="Smith B.M."/>
            <person name="Sobral B.W."/>
            <person name="Terry A."/>
            <person name="Torto-Alalibo T.A."/>
            <person name="Win J."/>
            <person name="Xu Z."/>
            <person name="Zhang H."/>
            <person name="Grigoriev I.V."/>
            <person name="Rokhsar D.S."/>
            <person name="Boore J.L."/>
        </authorList>
    </citation>
    <scope>NUCLEOTIDE SEQUENCE [LARGE SCALE GENOMIC DNA]</scope>
    <source>
        <strain evidence="3 4">P6497</strain>
    </source>
</reference>
<keyword evidence="2" id="KW-1133">Transmembrane helix</keyword>